<proteinExistence type="predicted"/>
<keyword evidence="1" id="KW-0812">Transmembrane</keyword>
<name>A0A6J7WW17_9CAUD</name>
<organism evidence="2">
    <name type="scientific">uncultured Caudovirales phage</name>
    <dbReference type="NCBI Taxonomy" id="2100421"/>
    <lineage>
        <taxon>Viruses</taxon>
        <taxon>Duplodnaviria</taxon>
        <taxon>Heunggongvirae</taxon>
        <taxon>Uroviricota</taxon>
        <taxon>Caudoviricetes</taxon>
        <taxon>Peduoviridae</taxon>
        <taxon>Maltschvirus</taxon>
        <taxon>Maltschvirus maltsch</taxon>
    </lineage>
</organism>
<sequence length="57" mass="6582">MFTVLFKAYAFIIFGMLITMLNVHNGYAEGFRYMGAGALIALSLYTMALWIKQQQRR</sequence>
<protein>
    <submittedName>
        <fullName evidence="2">Uncharacterized protein</fullName>
    </submittedName>
</protein>
<reference evidence="2" key="1">
    <citation type="submission" date="2020-05" db="EMBL/GenBank/DDBJ databases">
        <authorList>
            <person name="Chiriac C."/>
            <person name="Salcher M."/>
            <person name="Ghai R."/>
            <person name="Kavagutti S V."/>
        </authorList>
    </citation>
    <scope>NUCLEOTIDE SEQUENCE</scope>
</reference>
<feature type="transmembrane region" description="Helical" evidence="1">
    <location>
        <begin position="9"/>
        <end position="27"/>
    </location>
</feature>
<keyword evidence="1" id="KW-1133">Transmembrane helix</keyword>
<dbReference type="EMBL" id="LR798301">
    <property type="protein sequence ID" value="CAB5222309.1"/>
    <property type="molecule type" value="Genomic_DNA"/>
</dbReference>
<evidence type="ECO:0000313" key="2">
    <source>
        <dbReference type="EMBL" id="CAB5222309.1"/>
    </source>
</evidence>
<gene>
    <name evidence="2" type="ORF">UFOVP361_109</name>
</gene>
<keyword evidence="1" id="KW-0472">Membrane</keyword>
<feature type="transmembrane region" description="Helical" evidence="1">
    <location>
        <begin position="33"/>
        <end position="51"/>
    </location>
</feature>
<evidence type="ECO:0000256" key="1">
    <source>
        <dbReference type="SAM" id="Phobius"/>
    </source>
</evidence>
<accession>A0A6J7WW17</accession>